<evidence type="ECO:0000256" key="2">
    <source>
        <dbReference type="ARBA" id="ARBA00006490"/>
    </source>
</evidence>
<dbReference type="EC" id="2.8.1.7" evidence="3"/>
<evidence type="ECO:0000256" key="8">
    <source>
        <dbReference type="ARBA" id="ARBA00023014"/>
    </source>
</evidence>
<evidence type="ECO:0000313" key="12">
    <source>
        <dbReference type="EMBL" id="KRL53804.1"/>
    </source>
</evidence>
<dbReference type="OrthoDB" id="9808002at2"/>
<dbReference type="RefSeq" id="WP_056962227.1">
    <property type="nucleotide sequence ID" value="NZ_AZEU01000009.1"/>
</dbReference>
<dbReference type="AlphaFoldDB" id="A0A0R1RAQ1"/>
<protein>
    <recommendedName>
        <fullName evidence="3">cysteine desulfurase</fullName>
        <ecNumber evidence="3">2.8.1.7</ecNumber>
    </recommendedName>
</protein>
<dbReference type="Proteomes" id="UP000051790">
    <property type="component" value="Unassembled WGS sequence"/>
</dbReference>
<name>A0A0R1RAQ1_9LACO</name>
<dbReference type="InterPro" id="IPR020578">
    <property type="entry name" value="Aminotrans_V_PyrdxlP_BS"/>
</dbReference>
<dbReference type="PANTHER" id="PTHR11601">
    <property type="entry name" value="CYSTEINE DESULFURYLASE FAMILY MEMBER"/>
    <property type="match status" value="1"/>
</dbReference>
<evidence type="ECO:0000313" key="13">
    <source>
        <dbReference type="Proteomes" id="UP000051790"/>
    </source>
</evidence>
<evidence type="ECO:0000256" key="6">
    <source>
        <dbReference type="ARBA" id="ARBA00022898"/>
    </source>
</evidence>
<dbReference type="SUPFAM" id="SSF53383">
    <property type="entry name" value="PLP-dependent transferases"/>
    <property type="match status" value="1"/>
</dbReference>
<comment type="caution">
    <text evidence="12">The sequence shown here is derived from an EMBL/GenBank/DDBJ whole genome shotgun (WGS) entry which is preliminary data.</text>
</comment>
<dbReference type="Gene3D" id="1.10.260.50">
    <property type="match status" value="1"/>
</dbReference>
<keyword evidence="5" id="KW-0479">Metal-binding</keyword>
<reference evidence="12 13" key="1">
    <citation type="journal article" date="2015" name="Genome Announc.">
        <title>Expanding the biotechnology potential of lactobacilli through comparative genomics of 213 strains and associated genera.</title>
        <authorList>
            <person name="Sun Z."/>
            <person name="Harris H.M."/>
            <person name="McCann A."/>
            <person name="Guo C."/>
            <person name="Argimon S."/>
            <person name="Zhang W."/>
            <person name="Yang X."/>
            <person name="Jeffery I.B."/>
            <person name="Cooney J.C."/>
            <person name="Kagawa T.F."/>
            <person name="Liu W."/>
            <person name="Song Y."/>
            <person name="Salvetti E."/>
            <person name="Wrobel A."/>
            <person name="Rasinkangas P."/>
            <person name="Parkhill J."/>
            <person name="Rea M.C."/>
            <person name="O'Sullivan O."/>
            <person name="Ritari J."/>
            <person name="Douillard F.P."/>
            <person name="Paul Ross R."/>
            <person name="Yang R."/>
            <person name="Briner A.E."/>
            <person name="Felis G.E."/>
            <person name="de Vos W.M."/>
            <person name="Barrangou R."/>
            <person name="Klaenhammer T.R."/>
            <person name="Caufield P.W."/>
            <person name="Cui Y."/>
            <person name="Zhang H."/>
            <person name="O'Toole P.W."/>
        </authorList>
    </citation>
    <scope>NUCLEOTIDE SEQUENCE [LARGE SCALE GENOMIC DNA]</scope>
    <source>
        <strain evidence="12 13">DSM 13343</strain>
    </source>
</reference>
<dbReference type="InterPro" id="IPR015424">
    <property type="entry name" value="PyrdxlP-dep_Trfase"/>
</dbReference>
<dbReference type="EMBL" id="AZEU01000009">
    <property type="protein sequence ID" value="KRL53804.1"/>
    <property type="molecule type" value="Genomic_DNA"/>
</dbReference>
<evidence type="ECO:0000259" key="11">
    <source>
        <dbReference type="Pfam" id="PF00266"/>
    </source>
</evidence>
<dbReference type="Gene3D" id="3.90.1150.10">
    <property type="entry name" value="Aspartate Aminotransferase, domain 1"/>
    <property type="match status" value="1"/>
</dbReference>
<accession>A0A0R1RAQ1</accession>
<comment type="cofactor">
    <cofactor evidence="1 10">
        <name>pyridoxal 5'-phosphate</name>
        <dbReference type="ChEBI" id="CHEBI:597326"/>
    </cofactor>
</comment>
<evidence type="ECO:0000256" key="7">
    <source>
        <dbReference type="ARBA" id="ARBA00023004"/>
    </source>
</evidence>
<gene>
    <name evidence="12" type="ORF">FD01_GL000129</name>
</gene>
<organism evidence="12 13">
    <name type="scientific">Lacticaseibacillus manihotivorans DSM 13343 = JCM 12514</name>
    <dbReference type="NCBI Taxonomy" id="1423769"/>
    <lineage>
        <taxon>Bacteria</taxon>
        <taxon>Bacillati</taxon>
        <taxon>Bacillota</taxon>
        <taxon>Bacilli</taxon>
        <taxon>Lactobacillales</taxon>
        <taxon>Lactobacillaceae</taxon>
        <taxon>Lacticaseibacillus</taxon>
    </lineage>
</organism>
<dbReference type="InterPro" id="IPR000192">
    <property type="entry name" value="Aminotrans_V_dom"/>
</dbReference>
<feature type="domain" description="Aminotransferase class V" evidence="11">
    <location>
        <begin position="4"/>
        <end position="369"/>
    </location>
</feature>
<comment type="catalytic activity">
    <reaction evidence="9">
        <text>(sulfur carrier)-H + L-cysteine = (sulfur carrier)-SH + L-alanine</text>
        <dbReference type="Rhea" id="RHEA:43892"/>
        <dbReference type="Rhea" id="RHEA-COMP:14737"/>
        <dbReference type="Rhea" id="RHEA-COMP:14739"/>
        <dbReference type="ChEBI" id="CHEBI:29917"/>
        <dbReference type="ChEBI" id="CHEBI:35235"/>
        <dbReference type="ChEBI" id="CHEBI:57972"/>
        <dbReference type="ChEBI" id="CHEBI:64428"/>
        <dbReference type="EC" id="2.8.1.7"/>
    </reaction>
</comment>
<dbReference type="GO" id="GO:0051536">
    <property type="term" value="F:iron-sulfur cluster binding"/>
    <property type="evidence" value="ECO:0007669"/>
    <property type="project" value="UniProtKB-KW"/>
</dbReference>
<keyword evidence="8" id="KW-0411">Iron-sulfur</keyword>
<dbReference type="GO" id="GO:0046872">
    <property type="term" value="F:metal ion binding"/>
    <property type="evidence" value="ECO:0007669"/>
    <property type="project" value="UniProtKB-KW"/>
</dbReference>
<sequence length="386" mass="41797">MQHIYLDNAATTPMAPAVVEAMTNQMQNDFGNASSSHWFGRTAHTELDAARKTIAQSINAKPDDIIFTSGATEANNTAIKTVAHAMASKGKHIITTAIEHPSVLESMKALEREGFNVTYLPVSETGELELADFDAALDDDTILVSVMMGNNEVGSRLPIKAIGERLVDHQALFHTDATQTYGFYYIDVDALHVDFLSTSAHKINGPKGVGFLYRRPGYKLLPFMNGGEQEKKRRAGTENIAGIVGMAKAVSLLTPEVKAKHQADFYGFKQQLLKQLDDAGIDYALNGSLKPDNPNHVLNMWLKGLSTYALQTNLDLAGFAISGGSACTAGSLEPSHVLIAMFGKDSPRIGESIRVSFGTYTTAEEVQAFGVALIKIANRLHARAKK</sequence>
<dbReference type="PATRIC" id="fig|1423769.4.peg.144"/>
<evidence type="ECO:0000256" key="3">
    <source>
        <dbReference type="ARBA" id="ARBA00012239"/>
    </source>
</evidence>
<dbReference type="GO" id="GO:0031071">
    <property type="term" value="F:cysteine desulfurase activity"/>
    <property type="evidence" value="ECO:0007669"/>
    <property type="project" value="UniProtKB-EC"/>
</dbReference>
<keyword evidence="13" id="KW-1185">Reference proteome</keyword>
<dbReference type="PANTHER" id="PTHR11601:SF34">
    <property type="entry name" value="CYSTEINE DESULFURASE"/>
    <property type="match status" value="1"/>
</dbReference>
<dbReference type="InterPro" id="IPR015422">
    <property type="entry name" value="PyrdxlP-dep_Trfase_small"/>
</dbReference>
<evidence type="ECO:0000256" key="1">
    <source>
        <dbReference type="ARBA" id="ARBA00001933"/>
    </source>
</evidence>
<dbReference type="FunFam" id="3.40.640.10:FF:000084">
    <property type="entry name" value="IscS-like cysteine desulfurase"/>
    <property type="match status" value="1"/>
</dbReference>
<evidence type="ECO:0000256" key="9">
    <source>
        <dbReference type="ARBA" id="ARBA00050776"/>
    </source>
</evidence>
<dbReference type="InterPro" id="IPR016454">
    <property type="entry name" value="Cysteine_dSase"/>
</dbReference>
<dbReference type="Pfam" id="PF00266">
    <property type="entry name" value="Aminotran_5"/>
    <property type="match status" value="1"/>
</dbReference>
<dbReference type="InterPro" id="IPR015421">
    <property type="entry name" value="PyrdxlP-dep_Trfase_major"/>
</dbReference>
<keyword evidence="4" id="KW-0808">Transferase</keyword>
<evidence type="ECO:0000256" key="10">
    <source>
        <dbReference type="RuleBase" id="RU004504"/>
    </source>
</evidence>
<proteinExistence type="inferred from homology"/>
<evidence type="ECO:0000256" key="4">
    <source>
        <dbReference type="ARBA" id="ARBA00022679"/>
    </source>
</evidence>
<keyword evidence="7" id="KW-0408">Iron</keyword>
<dbReference type="PIRSF" id="PIRSF005572">
    <property type="entry name" value="NifS"/>
    <property type="match status" value="1"/>
</dbReference>
<comment type="similarity">
    <text evidence="2">Belongs to the class-V pyridoxal-phosphate-dependent aminotransferase family. NifS/IscS subfamily.</text>
</comment>
<keyword evidence="6" id="KW-0663">Pyridoxal phosphate</keyword>
<evidence type="ECO:0000256" key="5">
    <source>
        <dbReference type="ARBA" id="ARBA00022723"/>
    </source>
</evidence>
<dbReference type="Gene3D" id="3.40.640.10">
    <property type="entry name" value="Type I PLP-dependent aspartate aminotransferase-like (Major domain)"/>
    <property type="match status" value="1"/>
</dbReference>
<dbReference type="PROSITE" id="PS00595">
    <property type="entry name" value="AA_TRANSFER_CLASS_5"/>
    <property type="match status" value="1"/>
</dbReference>